<dbReference type="VEuPathDB" id="FungiDB:A1Q1_05013"/>
<dbReference type="RefSeq" id="XP_014177295.1">
    <property type="nucleotide sequence ID" value="XM_014321820.1"/>
</dbReference>
<feature type="region of interest" description="Disordered" evidence="4">
    <location>
        <begin position="71"/>
        <end position="102"/>
    </location>
</feature>
<protein>
    <submittedName>
        <fullName evidence="5">Vacuolar ATP synthase subunit e</fullName>
    </submittedName>
</protein>
<organism evidence="5 6">
    <name type="scientific">Trichosporon asahii var. asahii (strain ATCC 90039 / CBS 2479 / JCM 2466 / KCTC 7840 / NBRC 103889/ NCYC 2677 / UAMH 7654)</name>
    <name type="common">Yeast</name>
    <dbReference type="NCBI Taxonomy" id="1186058"/>
    <lineage>
        <taxon>Eukaryota</taxon>
        <taxon>Fungi</taxon>
        <taxon>Dikarya</taxon>
        <taxon>Basidiomycota</taxon>
        <taxon>Agaricomycotina</taxon>
        <taxon>Tremellomycetes</taxon>
        <taxon>Trichosporonales</taxon>
        <taxon>Trichosporonaceae</taxon>
        <taxon>Trichosporon</taxon>
    </lineage>
</organism>
<dbReference type="Gene3D" id="6.10.250.1620">
    <property type="match status" value="1"/>
</dbReference>
<dbReference type="EMBL" id="ALBS01000295">
    <property type="protein sequence ID" value="EJT46366.1"/>
    <property type="molecule type" value="Genomic_DNA"/>
</dbReference>
<dbReference type="GO" id="GO:0046961">
    <property type="term" value="F:proton-transporting ATPase activity, rotational mechanism"/>
    <property type="evidence" value="ECO:0007669"/>
    <property type="project" value="InterPro"/>
</dbReference>
<dbReference type="InterPro" id="IPR038495">
    <property type="entry name" value="ATPase_E_C"/>
</dbReference>
<gene>
    <name evidence="5" type="ORF">A1Q1_05013</name>
</gene>
<evidence type="ECO:0000256" key="3">
    <source>
        <dbReference type="ARBA" id="ARBA00023065"/>
    </source>
</evidence>
<dbReference type="GO" id="GO:0033178">
    <property type="term" value="C:proton-transporting two-sector ATPase complex, catalytic domain"/>
    <property type="evidence" value="ECO:0007669"/>
    <property type="project" value="InterPro"/>
</dbReference>
<dbReference type="PANTHER" id="PTHR45715">
    <property type="entry name" value="ATPASE H+-TRANSPORTING V1 SUBUNIT E1A-RELATED"/>
    <property type="match status" value="1"/>
</dbReference>
<accession>J5SLY0</accession>
<dbReference type="Proteomes" id="UP000002748">
    <property type="component" value="Unassembled WGS sequence"/>
</dbReference>
<dbReference type="AlphaFoldDB" id="J5SLY0"/>
<dbReference type="Pfam" id="PF01991">
    <property type="entry name" value="vATP-synt_E"/>
    <property type="match status" value="3"/>
</dbReference>
<evidence type="ECO:0000256" key="2">
    <source>
        <dbReference type="ARBA" id="ARBA00022448"/>
    </source>
</evidence>
<dbReference type="InterPro" id="IPR002842">
    <property type="entry name" value="ATPase_V1_Esu"/>
</dbReference>
<evidence type="ECO:0000313" key="6">
    <source>
        <dbReference type="Proteomes" id="UP000002748"/>
    </source>
</evidence>
<reference evidence="5 6" key="1">
    <citation type="journal article" date="2012" name="Eukaryot. Cell">
        <title>Draft genome sequence of CBS 2479, the standard type strain of Trichosporon asahii.</title>
        <authorList>
            <person name="Yang R.Y."/>
            <person name="Li H.T."/>
            <person name="Zhu H."/>
            <person name="Zhou G.P."/>
            <person name="Wang M."/>
            <person name="Wang L."/>
        </authorList>
    </citation>
    <scope>NUCLEOTIDE SEQUENCE [LARGE SCALE GENOMIC DNA]</scope>
    <source>
        <strain evidence="6">ATCC 90039 / CBS 2479 / JCM 2466 / KCTC 7840 / NCYC 2677 / UAMH 7654</strain>
    </source>
</reference>
<dbReference type="Gene3D" id="3.30.2320.30">
    <property type="entry name" value="ATP synthase, E subunit, C-terminal"/>
    <property type="match status" value="1"/>
</dbReference>
<dbReference type="OrthoDB" id="10263003at2759"/>
<comment type="caution">
    <text evidence="5">The sequence shown here is derived from an EMBL/GenBank/DDBJ whole genome shotgun (WGS) entry which is preliminary data.</text>
</comment>
<sequence>MSRAGALDDSEIQSEMNKMVAFISQEARDKAREIQIKADEEFAIEKVSLLHRDIESGADVDPLLTFHDQSRIVNTGQDRPSGVSRHRRPVREEAQAGRGWMEDSTALNQSRLEVLRKREEHLQQLFDEAGKKVKALSDSDKYPEAMESLVLEDKDLVKKASDAAVKKYKDMSGRTSTVEYKDSLPDDSAGGVIGSSMQGRIKVDNTLAERVKILEEKMLPELREDLFGKNPNRKFYTVSIPSHLSD</sequence>
<dbReference type="GeneID" id="25988525"/>
<dbReference type="SUPFAM" id="SSF160527">
    <property type="entry name" value="V-type ATPase subunit E-like"/>
    <property type="match status" value="1"/>
</dbReference>
<evidence type="ECO:0000313" key="5">
    <source>
        <dbReference type="EMBL" id="EJT46366.1"/>
    </source>
</evidence>
<dbReference type="KEGG" id="tasa:A1Q1_05013"/>
<name>J5SLY0_TRIAS</name>
<keyword evidence="3" id="KW-0406">Ion transport</keyword>
<evidence type="ECO:0000256" key="1">
    <source>
        <dbReference type="ARBA" id="ARBA00005901"/>
    </source>
</evidence>
<proteinExistence type="inferred from homology"/>
<dbReference type="HOGENOM" id="CLU_073641_0_0_1"/>
<comment type="similarity">
    <text evidence="1">Belongs to the V-ATPase E subunit family.</text>
</comment>
<keyword evidence="2" id="KW-0813">Transport</keyword>
<evidence type="ECO:0000256" key="4">
    <source>
        <dbReference type="SAM" id="MobiDB-lite"/>
    </source>
</evidence>